<evidence type="ECO:0000313" key="1">
    <source>
        <dbReference type="EMBL" id="CAI9303864.1"/>
    </source>
</evidence>
<dbReference type="Proteomes" id="UP001177003">
    <property type="component" value="Chromosome 9"/>
</dbReference>
<dbReference type="EMBL" id="OX465085">
    <property type="protein sequence ID" value="CAI9303864.1"/>
    <property type="molecule type" value="Genomic_DNA"/>
</dbReference>
<evidence type="ECO:0000313" key="2">
    <source>
        <dbReference type="Proteomes" id="UP001177003"/>
    </source>
</evidence>
<sequence>MHPCWRISHRILSTIIFGRLELVQINRYELFFLCYIYKSKFPCLSTIFLDKCDSVQQQTTGEIHRRGLITIIGLAIGLEFPTPTYIPVDLLHPTFLLDFAALECMEMLQDWRNDGYIWLNSNKAPIYILPSWIGDSFDARDPDRRD</sequence>
<protein>
    <submittedName>
        <fullName evidence="1">Uncharacterized protein</fullName>
    </submittedName>
</protein>
<accession>A0AA36EPP9</accession>
<organism evidence="1 2">
    <name type="scientific">Lactuca saligna</name>
    <name type="common">Willowleaf lettuce</name>
    <dbReference type="NCBI Taxonomy" id="75948"/>
    <lineage>
        <taxon>Eukaryota</taxon>
        <taxon>Viridiplantae</taxon>
        <taxon>Streptophyta</taxon>
        <taxon>Embryophyta</taxon>
        <taxon>Tracheophyta</taxon>
        <taxon>Spermatophyta</taxon>
        <taxon>Magnoliopsida</taxon>
        <taxon>eudicotyledons</taxon>
        <taxon>Gunneridae</taxon>
        <taxon>Pentapetalae</taxon>
        <taxon>asterids</taxon>
        <taxon>campanulids</taxon>
        <taxon>Asterales</taxon>
        <taxon>Asteraceae</taxon>
        <taxon>Cichorioideae</taxon>
        <taxon>Cichorieae</taxon>
        <taxon>Lactucinae</taxon>
        <taxon>Lactuca</taxon>
    </lineage>
</organism>
<name>A0AA36EPP9_LACSI</name>
<dbReference type="AlphaFoldDB" id="A0AA36EPP9"/>
<keyword evidence="2" id="KW-1185">Reference proteome</keyword>
<proteinExistence type="predicted"/>
<gene>
    <name evidence="1" type="ORF">LSALG_LOCUS42278</name>
</gene>
<reference evidence="1" key="1">
    <citation type="submission" date="2023-04" db="EMBL/GenBank/DDBJ databases">
        <authorList>
            <person name="Vijverberg K."/>
            <person name="Xiong W."/>
            <person name="Schranz E."/>
        </authorList>
    </citation>
    <scope>NUCLEOTIDE SEQUENCE</scope>
</reference>